<dbReference type="GO" id="GO:0005975">
    <property type="term" value="P:carbohydrate metabolic process"/>
    <property type="evidence" value="ECO:0007669"/>
    <property type="project" value="InterPro"/>
</dbReference>
<dbReference type="InterPro" id="IPR006103">
    <property type="entry name" value="Glyco_hydro_2_cat"/>
</dbReference>
<evidence type="ECO:0000259" key="2">
    <source>
        <dbReference type="Pfam" id="PF02836"/>
    </source>
</evidence>
<evidence type="ECO:0000313" key="4">
    <source>
        <dbReference type="Proteomes" id="UP000035337"/>
    </source>
</evidence>
<dbReference type="KEGG" id="epo:Epro_0624"/>
<evidence type="ECO:0000313" key="3">
    <source>
        <dbReference type="EMBL" id="AKL98003.1"/>
    </source>
</evidence>
<feature type="chain" id="PRO_5005185941" description="Glycoside hydrolase family 2 catalytic domain-containing protein" evidence="1">
    <location>
        <begin position="23"/>
        <end position="665"/>
    </location>
</feature>
<sequence length="665" mass="75134">MNTLKTILTLMLTVGFSFTAWAKLSDRQELTDALLSASEFNRTMTYEEPKPFKIYDAGNEEWIDYSKYGVMEATGTAYYSYVITNSTALAAASGEGIYPNQQSVLNSPDYKKYVKKLNGDKFKFIYSDDYQANFYKWATVDENPGLKLYYAAFALEKAGNYKHAVKAYYACMVLFPKAVGWTQMQTPWYIAPVCVAKIKYLTKTYPEIGVRLVGEDITIQNVFDNDYKNDVFIINPGKLVKATKKDFEKKYIDLAKVGVKNITGAGRVKLIQYKNNHFKLTVNGEPFTIKAVSYSPSKVGLSPDFGTLDNLKDWTLDDYDKNGRIDGPFDAWVDANRNDKKDRDEYRVGDFALMKAMGVNTLRVYHHKGVNKKLLREGYNNYGFMSLVGNLIGMYGVDSGAYWYDGTDYADNTQIENMLDSVRDMVNEFKDEPYVLAWVLGNENNYGSVGVEGESLGSANKTQQQPEAYYKFVNEAAKLIKKLDPKKRPVVLCNGDTYMLDYAAKYAPEIDVYGANAYRGDYGFGAIWRDVQREFGGKPVLITEYGCPAYAKGWSAARIEKAQAAYHKGNWGDIEDNLGGISGGIGNALGGVIFEWVDEWWKAGYKYDAGIHDTDSQWAGPFLDGSAYEEWFGITSQGSGGRSPFERQLRKAYFMYMNVWNEVKN</sequence>
<organism evidence="3 4">
    <name type="scientific">Endomicrobium proavitum</name>
    <dbReference type="NCBI Taxonomy" id="1408281"/>
    <lineage>
        <taxon>Bacteria</taxon>
        <taxon>Pseudomonadati</taxon>
        <taxon>Elusimicrobiota</taxon>
        <taxon>Endomicrobiia</taxon>
        <taxon>Endomicrobiales</taxon>
        <taxon>Endomicrobiaceae</taxon>
        <taxon>Endomicrobium</taxon>
    </lineage>
</organism>
<protein>
    <recommendedName>
        <fullName evidence="2">Glycoside hydrolase family 2 catalytic domain-containing protein</fullName>
    </recommendedName>
</protein>
<proteinExistence type="predicted"/>
<reference evidence="3 4" key="1">
    <citation type="submission" date="2014-09" db="EMBL/GenBank/DDBJ databases">
        <title>Complete genome sequence of Endomicrobium proavitum.</title>
        <authorList>
            <person name="Zheng H."/>
        </authorList>
    </citation>
    <scope>NUCLEOTIDE SEQUENCE [LARGE SCALE GENOMIC DNA]</scope>
    <source>
        <strain evidence="3 4">Rsa215</strain>
    </source>
</reference>
<evidence type="ECO:0000256" key="1">
    <source>
        <dbReference type="SAM" id="SignalP"/>
    </source>
</evidence>
<name>A0A0G3WI83_9BACT</name>
<dbReference type="OrthoDB" id="1205943at2"/>
<dbReference type="AlphaFoldDB" id="A0A0G3WI83"/>
<keyword evidence="4" id="KW-1185">Reference proteome</keyword>
<dbReference type="InterPro" id="IPR017853">
    <property type="entry name" value="GH"/>
</dbReference>
<keyword evidence="1" id="KW-0732">Signal</keyword>
<dbReference type="RefSeq" id="WP_144412035.1">
    <property type="nucleotide sequence ID" value="NZ_CP009498.1"/>
</dbReference>
<dbReference type="Proteomes" id="UP000035337">
    <property type="component" value="Chromosome"/>
</dbReference>
<dbReference type="SUPFAM" id="SSF51445">
    <property type="entry name" value="(Trans)glycosidases"/>
    <property type="match status" value="1"/>
</dbReference>
<accession>A0A0G3WI83</accession>
<gene>
    <name evidence="3" type="ORF">Epro_0624</name>
</gene>
<dbReference type="Pfam" id="PF02836">
    <property type="entry name" value="Glyco_hydro_2_C"/>
    <property type="match status" value="1"/>
</dbReference>
<dbReference type="EMBL" id="CP009498">
    <property type="protein sequence ID" value="AKL98003.1"/>
    <property type="molecule type" value="Genomic_DNA"/>
</dbReference>
<dbReference type="GO" id="GO:0004553">
    <property type="term" value="F:hydrolase activity, hydrolyzing O-glycosyl compounds"/>
    <property type="evidence" value="ECO:0007669"/>
    <property type="project" value="InterPro"/>
</dbReference>
<feature type="signal peptide" evidence="1">
    <location>
        <begin position="1"/>
        <end position="22"/>
    </location>
</feature>
<dbReference type="STRING" id="1408281.Epro_0624"/>
<dbReference type="Gene3D" id="3.20.20.80">
    <property type="entry name" value="Glycosidases"/>
    <property type="match status" value="1"/>
</dbReference>
<feature type="domain" description="Glycoside hydrolase family 2 catalytic" evidence="2">
    <location>
        <begin position="348"/>
        <end position="551"/>
    </location>
</feature>